<evidence type="ECO:0000313" key="2">
    <source>
        <dbReference type="EMBL" id="TWR97763.1"/>
    </source>
</evidence>
<evidence type="ECO:0000259" key="1">
    <source>
        <dbReference type="Pfam" id="PF13503"/>
    </source>
</evidence>
<comment type="caution">
    <text evidence="2">The sequence shown here is derived from an EMBL/GenBank/DDBJ whole genome shotgun (WGS) entry which is preliminary data.</text>
</comment>
<dbReference type="InterPro" id="IPR025391">
    <property type="entry name" value="DUF4123"/>
</dbReference>
<organism evidence="2 3">
    <name type="scientific">Pseudomonas saxonica</name>
    <dbReference type="NCBI Taxonomy" id="2600598"/>
    <lineage>
        <taxon>Bacteria</taxon>
        <taxon>Pseudomonadati</taxon>
        <taxon>Pseudomonadota</taxon>
        <taxon>Gammaproteobacteria</taxon>
        <taxon>Pseudomonadales</taxon>
        <taxon>Pseudomonadaceae</taxon>
        <taxon>Pseudomonas</taxon>
    </lineage>
</organism>
<dbReference type="Proteomes" id="UP000317901">
    <property type="component" value="Unassembled WGS sequence"/>
</dbReference>
<dbReference type="OrthoDB" id="6878614at2"/>
<dbReference type="AlphaFoldDB" id="A0A5C5Q194"/>
<dbReference type="Pfam" id="PF13503">
    <property type="entry name" value="DUF4123"/>
    <property type="match status" value="1"/>
</dbReference>
<gene>
    <name evidence="2" type="ORF">FJD37_06775</name>
</gene>
<dbReference type="EMBL" id="VFIP01000009">
    <property type="protein sequence ID" value="TWR97763.1"/>
    <property type="molecule type" value="Genomic_DNA"/>
</dbReference>
<accession>A0A5C5Q194</accession>
<dbReference type="RefSeq" id="WP_146425561.1">
    <property type="nucleotide sequence ID" value="NZ_VFIP01000009.1"/>
</dbReference>
<name>A0A5C5Q194_9PSED</name>
<sequence length="282" mass="32074">MMHAYLLLDSHQIEGLHAQLYALAPTATPHSLYLMTQYAAMAAFGPVVVGVERDSQLANTFYANWQEKAGIWLESDAAEADLIAHLRSLIHVQLDGDVSAFFRFYDPVITRLWLHDLPVVERDRLMGPVRVIRLPEADGNTLLISQQNPDQPTARYAPTPWLRLSAHTLEHLGQAQRSQFLQHLVDHVQRYFPHCLHDLHPRQQQAWALACQASAARQGYSAEDEVMLWASLFATYGQDFPQGEGQEIYRTLLAERGVTPRQRLDRVLDELTLRAIPREPAQ</sequence>
<feature type="domain" description="DUF4123" evidence="1">
    <location>
        <begin position="5"/>
        <end position="120"/>
    </location>
</feature>
<reference evidence="2 3" key="1">
    <citation type="submission" date="2019-06" db="EMBL/GenBank/DDBJ databases">
        <title>Pseudomonas bimorpha sp. nov. isolated from bovine raw milk and skim milk concentrate.</title>
        <authorList>
            <person name="Hofmann K."/>
            <person name="Huptas C."/>
            <person name="Doll E."/>
            <person name="Scherer S."/>
            <person name="Wenning M."/>
        </authorList>
    </citation>
    <scope>NUCLEOTIDE SEQUENCE [LARGE SCALE GENOMIC DNA]</scope>
    <source>
        <strain evidence="2 3">DSM 108990</strain>
    </source>
</reference>
<evidence type="ECO:0000313" key="3">
    <source>
        <dbReference type="Proteomes" id="UP000317901"/>
    </source>
</evidence>
<protein>
    <submittedName>
        <fullName evidence="2">DUF4123 domain-containing protein</fullName>
    </submittedName>
</protein>
<proteinExistence type="predicted"/>